<keyword evidence="1" id="KW-0472">Membrane</keyword>
<accession>A0A4R6UWS1</accession>
<dbReference type="Proteomes" id="UP000295375">
    <property type="component" value="Unassembled WGS sequence"/>
</dbReference>
<proteinExistence type="predicted"/>
<comment type="caution">
    <text evidence="3">The sequence shown here is derived from an EMBL/GenBank/DDBJ whole genome shotgun (WGS) entry which is preliminary data.</text>
</comment>
<name>A0A4R6UWS1_9GAMM</name>
<dbReference type="InterPro" id="IPR025746">
    <property type="entry name" value="PilX_N_dom"/>
</dbReference>
<dbReference type="Pfam" id="PF14341">
    <property type="entry name" value="PilX_N"/>
    <property type="match status" value="1"/>
</dbReference>
<feature type="domain" description="Type 4 fimbrial biogenesis protein PilX N-terminal" evidence="2">
    <location>
        <begin position="6"/>
        <end position="55"/>
    </location>
</feature>
<evidence type="ECO:0000259" key="2">
    <source>
        <dbReference type="Pfam" id="PF14341"/>
    </source>
</evidence>
<protein>
    <submittedName>
        <fullName evidence="3">PilX-like prepilin protein</fullName>
    </submittedName>
</protein>
<evidence type="ECO:0000313" key="4">
    <source>
        <dbReference type="Proteomes" id="UP000295375"/>
    </source>
</evidence>
<dbReference type="RefSeq" id="WP_133587443.1">
    <property type="nucleotide sequence ID" value="NZ_CP037953.1"/>
</dbReference>
<keyword evidence="1" id="KW-1133">Transmembrane helix</keyword>
<gene>
    <name evidence="3" type="ORF">EV696_10233</name>
</gene>
<evidence type="ECO:0000256" key="1">
    <source>
        <dbReference type="SAM" id="Phobius"/>
    </source>
</evidence>
<dbReference type="EMBL" id="SNYM01000002">
    <property type="protein sequence ID" value="TDQ50353.1"/>
    <property type="molecule type" value="Genomic_DNA"/>
</dbReference>
<keyword evidence="1" id="KW-0812">Transmembrane</keyword>
<sequence>MKRQEGAALLVSLIILLILSIIGISAMRGGLLQELMASNTQQVIMAQNVADAGVEAVYLAANQERYLENGILDKTIKGESVVRYVSQQGQVSTDATTKFDGDRPVSIMQSRVSVTGGCGAPIVWCPGYSADIGGGGSTVACYAFEEDATGTVADVDARVKQWMSMMGPSCPGDS</sequence>
<dbReference type="AlphaFoldDB" id="A0A4R6UWS1"/>
<reference evidence="3 4" key="1">
    <citation type="submission" date="2019-03" db="EMBL/GenBank/DDBJ databases">
        <title>Genomic Encyclopedia of Type Strains, Phase IV (KMG-IV): sequencing the most valuable type-strain genomes for metagenomic binning, comparative biology and taxonomic classification.</title>
        <authorList>
            <person name="Goeker M."/>
        </authorList>
    </citation>
    <scope>NUCLEOTIDE SEQUENCE [LARGE SCALE GENOMIC DNA]</scope>
    <source>
        <strain evidence="3 4">DSM 103792</strain>
    </source>
</reference>
<keyword evidence="4" id="KW-1185">Reference proteome</keyword>
<evidence type="ECO:0000313" key="3">
    <source>
        <dbReference type="EMBL" id="TDQ50353.1"/>
    </source>
</evidence>
<organism evidence="3 4">
    <name type="scientific">Permianibacter aggregans</name>
    <dbReference type="NCBI Taxonomy" id="1510150"/>
    <lineage>
        <taxon>Bacteria</taxon>
        <taxon>Pseudomonadati</taxon>
        <taxon>Pseudomonadota</taxon>
        <taxon>Gammaproteobacteria</taxon>
        <taxon>Pseudomonadales</taxon>
        <taxon>Pseudomonadaceae</taxon>
        <taxon>Permianibacter</taxon>
    </lineage>
</organism>
<feature type="transmembrane region" description="Helical" evidence="1">
    <location>
        <begin position="6"/>
        <end position="26"/>
    </location>
</feature>